<protein>
    <submittedName>
        <fullName evidence="1">Uncharacterized protein</fullName>
    </submittedName>
</protein>
<organism evidence="1 2">
    <name type="scientific">Dyella psychrodurans</name>
    <dbReference type="NCBI Taxonomy" id="1927960"/>
    <lineage>
        <taxon>Bacteria</taxon>
        <taxon>Pseudomonadati</taxon>
        <taxon>Pseudomonadota</taxon>
        <taxon>Gammaproteobacteria</taxon>
        <taxon>Lysobacterales</taxon>
        <taxon>Rhodanobacteraceae</taxon>
        <taxon>Dyella</taxon>
    </lineage>
</organism>
<sequence>MSEPDIYCPHCAWRPLGTSRWLCSHHMGGCGTTWNTFWTGGVCPGCGYRWEITACLACKQFALHRDWYHWPESDAHHLDRTRETEQPAGQ</sequence>
<evidence type="ECO:0000313" key="2">
    <source>
        <dbReference type="Proteomes" id="UP000255334"/>
    </source>
</evidence>
<keyword evidence="2" id="KW-1185">Reference proteome</keyword>
<reference evidence="1 2" key="1">
    <citation type="submission" date="2018-07" db="EMBL/GenBank/DDBJ databases">
        <title>Dyella monticola sp. nov. and Dyella psychrodurans sp. nov. isolated from monsoon evergreen broad-leaved forest soil of Dinghu Mountain, China.</title>
        <authorList>
            <person name="Gao Z."/>
            <person name="Qiu L."/>
        </authorList>
    </citation>
    <scope>NUCLEOTIDE SEQUENCE [LARGE SCALE GENOMIC DNA]</scope>
    <source>
        <strain evidence="1 2">4MSK11</strain>
    </source>
</reference>
<comment type="caution">
    <text evidence="1">The sequence shown here is derived from an EMBL/GenBank/DDBJ whole genome shotgun (WGS) entry which is preliminary data.</text>
</comment>
<dbReference type="Proteomes" id="UP000255334">
    <property type="component" value="Unassembled WGS sequence"/>
</dbReference>
<evidence type="ECO:0000313" key="1">
    <source>
        <dbReference type="EMBL" id="RDS83321.1"/>
    </source>
</evidence>
<proteinExistence type="predicted"/>
<gene>
    <name evidence="1" type="ORF">DWU99_12310</name>
</gene>
<dbReference type="EMBL" id="QRBF01000004">
    <property type="protein sequence ID" value="RDS83321.1"/>
    <property type="molecule type" value="Genomic_DNA"/>
</dbReference>
<dbReference type="AlphaFoldDB" id="A0A370X502"/>
<dbReference type="OrthoDB" id="129642at2"/>
<name>A0A370X502_9GAMM</name>
<accession>A0A370X502</accession>
<dbReference type="RefSeq" id="WP_115478360.1">
    <property type="nucleotide sequence ID" value="NZ_QRBF01000004.1"/>
</dbReference>